<reference evidence="6 7" key="1">
    <citation type="submission" date="2023-07" db="EMBL/GenBank/DDBJ databases">
        <title>Genomic Encyclopedia of Type Strains, Phase IV (KMG-IV): sequencing the most valuable type-strain genomes for metagenomic binning, comparative biology and taxonomic classification.</title>
        <authorList>
            <person name="Goeker M."/>
        </authorList>
    </citation>
    <scope>NUCLEOTIDE SEQUENCE [LARGE SCALE GENOMIC DNA]</scope>
    <source>
        <strain evidence="6 7">DSM 18695</strain>
    </source>
</reference>
<keyword evidence="2 4" id="KW-0238">DNA-binding</keyword>
<organism evidence="6 7">
    <name type="scientific">Caulobacter ginsengisoli</name>
    <dbReference type="NCBI Taxonomy" id="400775"/>
    <lineage>
        <taxon>Bacteria</taxon>
        <taxon>Pseudomonadati</taxon>
        <taxon>Pseudomonadota</taxon>
        <taxon>Alphaproteobacteria</taxon>
        <taxon>Caulobacterales</taxon>
        <taxon>Caulobacteraceae</taxon>
        <taxon>Caulobacter</taxon>
    </lineage>
</organism>
<dbReference type="RefSeq" id="WP_307348542.1">
    <property type="nucleotide sequence ID" value="NZ_JAUSVS010000002.1"/>
</dbReference>
<dbReference type="SUPFAM" id="SSF48498">
    <property type="entry name" value="Tetracyclin repressor-like, C-terminal domain"/>
    <property type="match status" value="1"/>
</dbReference>
<evidence type="ECO:0000313" key="7">
    <source>
        <dbReference type="Proteomes" id="UP001228905"/>
    </source>
</evidence>
<comment type="caution">
    <text evidence="6">The sequence shown here is derived from an EMBL/GenBank/DDBJ whole genome shotgun (WGS) entry which is preliminary data.</text>
</comment>
<accession>A0ABU0IQ44</accession>
<evidence type="ECO:0000256" key="2">
    <source>
        <dbReference type="ARBA" id="ARBA00023125"/>
    </source>
</evidence>
<dbReference type="InterPro" id="IPR001647">
    <property type="entry name" value="HTH_TetR"/>
</dbReference>
<evidence type="ECO:0000256" key="3">
    <source>
        <dbReference type="ARBA" id="ARBA00023163"/>
    </source>
</evidence>
<sequence length="183" mass="19740">MTARPARDTYRHGNLREAALAAARAMVETGGHEALSLRKVAQAAGVAHRSLYGQFEGREALLDAVAQAGFEDLAVPLAAAASRADFVEAYVRFALANPRLYDLMRSRPHATMKFRPSLQKAVHLGITQAMRLFADPAASKEANRRAVMKVLILLHGGIAMHRSGILDLPGDEGLIAELQAMMG</sequence>
<keyword evidence="1" id="KW-0805">Transcription regulation</keyword>
<evidence type="ECO:0000256" key="4">
    <source>
        <dbReference type="PROSITE-ProRule" id="PRU00335"/>
    </source>
</evidence>
<feature type="domain" description="HTH tetR-type" evidence="5">
    <location>
        <begin position="13"/>
        <end position="73"/>
    </location>
</feature>
<keyword evidence="7" id="KW-1185">Reference proteome</keyword>
<dbReference type="Proteomes" id="UP001228905">
    <property type="component" value="Unassembled WGS sequence"/>
</dbReference>
<evidence type="ECO:0000313" key="6">
    <source>
        <dbReference type="EMBL" id="MDQ0464127.1"/>
    </source>
</evidence>
<dbReference type="InterPro" id="IPR025996">
    <property type="entry name" value="MT1864/Rv1816-like_C"/>
</dbReference>
<keyword evidence="3" id="KW-0804">Transcription</keyword>
<dbReference type="Pfam" id="PF00440">
    <property type="entry name" value="TetR_N"/>
    <property type="match status" value="1"/>
</dbReference>
<feature type="DNA-binding region" description="H-T-H motif" evidence="4">
    <location>
        <begin position="36"/>
        <end position="55"/>
    </location>
</feature>
<dbReference type="PROSITE" id="PS50977">
    <property type="entry name" value="HTH_TETR_2"/>
    <property type="match status" value="1"/>
</dbReference>
<dbReference type="SUPFAM" id="SSF46689">
    <property type="entry name" value="Homeodomain-like"/>
    <property type="match status" value="1"/>
</dbReference>
<dbReference type="EMBL" id="JAUSVS010000002">
    <property type="protein sequence ID" value="MDQ0464127.1"/>
    <property type="molecule type" value="Genomic_DNA"/>
</dbReference>
<dbReference type="Pfam" id="PF13305">
    <property type="entry name" value="TetR_C_33"/>
    <property type="match status" value="1"/>
</dbReference>
<gene>
    <name evidence="6" type="ORF">QO010_001898</name>
</gene>
<evidence type="ECO:0000256" key="1">
    <source>
        <dbReference type="ARBA" id="ARBA00023015"/>
    </source>
</evidence>
<evidence type="ECO:0000259" key="5">
    <source>
        <dbReference type="PROSITE" id="PS50977"/>
    </source>
</evidence>
<dbReference type="Gene3D" id="1.10.357.10">
    <property type="entry name" value="Tetracycline Repressor, domain 2"/>
    <property type="match status" value="1"/>
</dbReference>
<protein>
    <submittedName>
        <fullName evidence="6">AcrR family transcriptional regulator</fullName>
    </submittedName>
</protein>
<proteinExistence type="predicted"/>
<dbReference type="InterPro" id="IPR009057">
    <property type="entry name" value="Homeodomain-like_sf"/>
</dbReference>
<dbReference type="InterPro" id="IPR036271">
    <property type="entry name" value="Tet_transcr_reg_TetR-rel_C_sf"/>
</dbReference>
<name>A0ABU0IQ44_9CAUL</name>